<keyword evidence="1" id="KW-1133">Transmembrane helix</keyword>
<dbReference type="InterPro" id="IPR007047">
    <property type="entry name" value="Flp_Fap"/>
</dbReference>
<dbReference type="Pfam" id="PF04964">
    <property type="entry name" value="Flp_Fap"/>
    <property type="match status" value="1"/>
</dbReference>
<accession>A0ABQ5MT13</accession>
<evidence type="ECO:0008006" key="4">
    <source>
        <dbReference type="Google" id="ProtNLM"/>
    </source>
</evidence>
<dbReference type="RefSeq" id="WP_264795254.1">
    <property type="nucleotide sequence ID" value="NZ_BRVS01000005.1"/>
</dbReference>
<dbReference type="Proteomes" id="UP001209654">
    <property type="component" value="Unassembled WGS sequence"/>
</dbReference>
<dbReference type="EMBL" id="BRVS01000005">
    <property type="protein sequence ID" value="GLB67132.1"/>
    <property type="molecule type" value="Genomic_DNA"/>
</dbReference>
<feature type="transmembrane region" description="Helical" evidence="1">
    <location>
        <begin position="28"/>
        <end position="46"/>
    </location>
</feature>
<gene>
    <name evidence="2" type="ORF">AHIS1636_15710</name>
</gene>
<protein>
    <recommendedName>
        <fullName evidence="4">Flp family type IVb pilin</fullName>
    </recommendedName>
</protein>
<comment type="caution">
    <text evidence="2">The sequence shown here is derived from an EMBL/GenBank/DDBJ whole genome shotgun (WGS) entry which is preliminary data.</text>
</comment>
<sequence>MLGLYLNARNFVTTRLAREEKGATAVEYGLVVGLIAVVIVVAVGFLGTEIKDMFNEAACGIQNKTYTAATTTAAASCTP</sequence>
<reference evidence="2 3" key="1">
    <citation type="journal article" date="2023" name="Int. J. Syst. Evol. Microbiol.">
        <title>Arthrobacter mangrovi sp. nov., an actinobacterium isolated from the rhizosphere of a mangrove.</title>
        <authorList>
            <person name="Hamada M."/>
            <person name="Saitou S."/>
            <person name="Enomoto N."/>
            <person name="Nanri K."/>
            <person name="Hidaka K."/>
            <person name="Miura T."/>
            <person name="Tamura T."/>
        </authorList>
    </citation>
    <scope>NUCLEOTIDE SEQUENCE [LARGE SCALE GENOMIC DNA]</scope>
    <source>
        <strain evidence="2 3">NBRC 112813</strain>
    </source>
</reference>
<keyword evidence="1" id="KW-0472">Membrane</keyword>
<evidence type="ECO:0000313" key="2">
    <source>
        <dbReference type="EMBL" id="GLB67132.1"/>
    </source>
</evidence>
<evidence type="ECO:0000313" key="3">
    <source>
        <dbReference type="Proteomes" id="UP001209654"/>
    </source>
</evidence>
<keyword evidence="3" id="KW-1185">Reference proteome</keyword>
<organism evidence="2 3">
    <name type="scientific">Arthrobacter mangrovi</name>
    <dbReference type="NCBI Taxonomy" id="2966350"/>
    <lineage>
        <taxon>Bacteria</taxon>
        <taxon>Bacillati</taxon>
        <taxon>Actinomycetota</taxon>
        <taxon>Actinomycetes</taxon>
        <taxon>Micrococcales</taxon>
        <taxon>Micrococcaceae</taxon>
        <taxon>Arthrobacter</taxon>
    </lineage>
</organism>
<name>A0ABQ5MT13_9MICC</name>
<evidence type="ECO:0000256" key="1">
    <source>
        <dbReference type="SAM" id="Phobius"/>
    </source>
</evidence>
<proteinExistence type="predicted"/>
<keyword evidence="1" id="KW-0812">Transmembrane</keyword>